<name>A0ABS8TEN1_DATST</name>
<evidence type="ECO:0000313" key="1">
    <source>
        <dbReference type="EMBL" id="MCD7469925.1"/>
    </source>
</evidence>
<reference evidence="1 2" key="1">
    <citation type="journal article" date="2021" name="BMC Genomics">
        <title>Datura genome reveals duplications of psychoactive alkaloid biosynthetic genes and high mutation rate following tissue culture.</title>
        <authorList>
            <person name="Rajewski A."/>
            <person name="Carter-House D."/>
            <person name="Stajich J."/>
            <person name="Litt A."/>
        </authorList>
    </citation>
    <scope>NUCLEOTIDE SEQUENCE [LARGE SCALE GENOMIC DNA]</scope>
    <source>
        <strain evidence="1">AR-01</strain>
    </source>
</reference>
<gene>
    <name evidence="1" type="ORF">HAX54_009342</name>
</gene>
<protein>
    <submittedName>
        <fullName evidence="1">Uncharacterized protein</fullName>
    </submittedName>
</protein>
<dbReference type="Proteomes" id="UP000823775">
    <property type="component" value="Unassembled WGS sequence"/>
</dbReference>
<organism evidence="1 2">
    <name type="scientific">Datura stramonium</name>
    <name type="common">Jimsonweed</name>
    <name type="synonym">Common thornapple</name>
    <dbReference type="NCBI Taxonomy" id="4076"/>
    <lineage>
        <taxon>Eukaryota</taxon>
        <taxon>Viridiplantae</taxon>
        <taxon>Streptophyta</taxon>
        <taxon>Embryophyta</taxon>
        <taxon>Tracheophyta</taxon>
        <taxon>Spermatophyta</taxon>
        <taxon>Magnoliopsida</taxon>
        <taxon>eudicotyledons</taxon>
        <taxon>Gunneridae</taxon>
        <taxon>Pentapetalae</taxon>
        <taxon>asterids</taxon>
        <taxon>lamiids</taxon>
        <taxon>Solanales</taxon>
        <taxon>Solanaceae</taxon>
        <taxon>Solanoideae</taxon>
        <taxon>Datureae</taxon>
        <taxon>Datura</taxon>
    </lineage>
</organism>
<proteinExistence type="predicted"/>
<keyword evidence="2" id="KW-1185">Reference proteome</keyword>
<accession>A0ABS8TEN1</accession>
<evidence type="ECO:0000313" key="2">
    <source>
        <dbReference type="Proteomes" id="UP000823775"/>
    </source>
</evidence>
<comment type="caution">
    <text evidence="1">The sequence shown here is derived from an EMBL/GenBank/DDBJ whole genome shotgun (WGS) entry which is preliminary data.</text>
</comment>
<sequence length="146" mass="15115">MEHMVPIASSVVIIVEEFSVAHISSATSIKENACEGETSSVASQGELMSKSLMRNACCQGDSWMDPPLKLESGIALESGDLGGDSGFNPNTNAPVERVELSVSSIDSHEGATALLGVLGDAPPNSCPSMEIIVVSGPLDEDHTSLS</sequence>
<dbReference type="EMBL" id="JACEIK010001506">
    <property type="protein sequence ID" value="MCD7469925.1"/>
    <property type="molecule type" value="Genomic_DNA"/>
</dbReference>